<proteinExistence type="predicted"/>
<reference evidence="6" key="1">
    <citation type="journal article" date="2019" name="Int. J. Syst. Evol. Microbiol.">
        <title>The Global Catalogue of Microorganisms (GCM) 10K type strain sequencing project: providing services to taxonomists for standard genome sequencing and annotation.</title>
        <authorList>
            <consortium name="The Broad Institute Genomics Platform"/>
            <consortium name="The Broad Institute Genome Sequencing Center for Infectious Disease"/>
            <person name="Wu L."/>
            <person name="Ma J."/>
        </authorList>
    </citation>
    <scope>NUCLEOTIDE SEQUENCE [LARGE SCALE GENOMIC DNA]</scope>
    <source>
        <strain evidence="6">TISTR 1511</strain>
    </source>
</reference>
<evidence type="ECO:0000259" key="4">
    <source>
        <dbReference type="Pfam" id="PF20674"/>
    </source>
</evidence>
<comment type="caution">
    <text evidence="5">The sequence shown here is derived from an EMBL/GenBank/DDBJ whole genome shotgun (WGS) entry which is preliminary data.</text>
</comment>
<feature type="signal peptide" evidence="3">
    <location>
        <begin position="1"/>
        <end position="19"/>
    </location>
</feature>
<sequence length="944" mass="98769">MAVTLGLLDASFGLLSASAQTLPPTTTPTPTETAQPVEEPAEPAGPTASTDAEATPSESATQDPAVTPSEEGAPVEPNATPEATTAPTSEGLIRPRGMVSPMSVAGTTATCSAGTFYSITEAGYVYKVNQTSGAFSSTYQANSSTSTTSIGSPGLTYAGSRANSLGIGKGGSTAYALEANGSQIYAVKTYSAAKGTWTSTDIRNTSGTVGRTYAVDGVTMVPVTGVVDPFTGKYYVGGYGVKSITETRYRWEQQQVWVSYYPVGSPYYYQYGYWTTQWVEVPYTVTTSSTPVFILMEYDEANRTFKSMGSFPITGMASSALNGDMAFDAAGNLLAVANEGSGGLTSVISIPSSEIQRARTSTTPVVFKASQSTPKPFGLTGDVNGLAFSSDGRTYIGSRNGVWYGDYGKESKVRSDYWPNDGYQYGLVTDLASCATPSTISLQKDVVGRYGADDNFRIVIEQSSDIYGENTTTGENPGIQTEQVGPLPAITGTSYTIRETMPRATDASGNPITPPIDATKYDVSYKCSANGTQFASGVLSSSNNYAAQVTVPNTPSVAVNCVITNTPRKALAVRKQWVVDGTVYPLGDTPAGLPAGLTADLILDGQPAQWATKYTYDATERVGINETTTAGRCEVKQSLQYYNGTAMNSGLPYDAGLKYGENTAVIKNEVTCDTKLTLVKQVEGGNAKPEEWSLTAKDPSGATTVSGAGTATATVKPDTQYSLAESTGNPLYVPNKTAAGDVIFTCVETDASGNPISGTDFTDTPDSKVTLPKGADVKCTVVNRTAKLTVQKHVTGDSATLTPDKFQFTAKPASGVTGLNPVANVPGANTTTTTNTFNVRPGHNYTVTEGTTPGNENLAYVNTAVERLDANGNWVAIDPATIKVPAGEHWTIRYVNTSPGAPALPLTGGLTGMLPIFGAGSALGILALAAWYVLRRKPTGPLLG</sequence>
<dbReference type="EMBL" id="JBHUNF010000002">
    <property type="protein sequence ID" value="MFD2674513.1"/>
    <property type="molecule type" value="Genomic_DNA"/>
</dbReference>
<feature type="region of interest" description="Disordered" evidence="1">
    <location>
        <begin position="19"/>
        <end position="96"/>
    </location>
</feature>
<feature type="compositionally biased region" description="Low complexity" evidence="1">
    <location>
        <begin position="74"/>
        <end position="88"/>
    </location>
</feature>
<dbReference type="Pfam" id="PF20674">
    <property type="entry name" value="SpaA_3"/>
    <property type="match status" value="2"/>
</dbReference>
<feature type="compositionally biased region" description="Low complexity" evidence="1">
    <location>
        <begin position="21"/>
        <end position="48"/>
    </location>
</feature>
<evidence type="ECO:0000256" key="3">
    <source>
        <dbReference type="SAM" id="SignalP"/>
    </source>
</evidence>
<dbReference type="SUPFAM" id="SSF63829">
    <property type="entry name" value="Calcium-dependent phosphotriesterase"/>
    <property type="match status" value="1"/>
</dbReference>
<feature type="transmembrane region" description="Helical" evidence="2">
    <location>
        <begin position="912"/>
        <end position="934"/>
    </location>
</feature>
<dbReference type="RefSeq" id="WP_390280013.1">
    <property type="nucleotide sequence ID" value="NZ_JBHUNF010000002.1"/>
</dbReference>
<feature type="domain" description="SpaA-like prealbumin fold" evidence="4">
    <location>
        <begin position="439"/>
        <end position="567"/>
    </location>
</feature>
<organism evidence="5 6">
    <name type="scientific">Gulosibacter bifidus</name>
    <dbReference type="NCBI Taxonomy" id="272239"/>
    <lineage>
        <taxon>Bacteria</taxon>
        <taxon>Bacillati</taxon>
        <taxon>Actinomycetota</taxon>
        <taxon>Actinomycetes</taxon>
        <taxon>Micrococcales</taxon>
        <taxon>Microbacteriaceae</taxon>
        <taxon>Gulosibacter</taxon>
    </lineage>
</organism>
<feature type="compositionally biased region" description="Polar residues" evidence="1">
    <location>
        <begin position="49"/>
        <end position="64"/>
    </location>
</feature>
<keyword evidence="6" id="KW-1185">Reference proteome</keyword>
<accession>A0ABW5RHX7</accession>
<evidence type="ECO:0000256" key="2">
    <source>
        <dbReference type="SAM" id="Phobius"/>
    </source>
</evidence>
<gene>
    <name evidence="5" type="ORF">ACFSUQ_04270</name>
</gene>
<dbReference type="InterPro" id="IPR011047">
    <property type="entry name" value="Quinoprotein_ADH-like_sf"/>
</dbReference>
<keyword evidence="2" id="KW-0812">Transmembrane</keyword>
<keyword evidence="2" id="KW-1133">Transmembrane helix</keyword>
<protein>
    <recommendedName>
        <fullName evidence="4">SpaA-like prealbumin fold domain-containing protein</fullName>
    </recommendedName>
</protein>
<feature type="domain" description="SpaA-like prealbumin fold" evidence="4">
    <location>
        <begin position="788"/>
        <end position="866"/>
    </location>
</feature>
<feature type="chain" id="PRO_5045419566" description="SpaA-like prealbumin fold domain-containing protein" evidence="3">
    <location>
        <begin position="20"/>
        <end position="944"/>
    </location>
</feature>
<dbReference type="InterPro" id="IPR048834">
    <property type="entry name" value="SpaA_pre-album"/>
</dbReference>
<name>A0ABW5RHX7_9MICO</name>
<dbReference type="Proteomes" id="UP001597453">
    <property type="component" value="Unassembled WGS sequence"/>
</dbReference>
<keyword evidence="2" id="KW-0472">Membrane</keyword>
<dbReference type="SUPFAM" id="SSF50998">
    <property type="entry name" value="Quinoprotein alcohol dehydrogenase-like"/>
    <property type="match status" value="1"/>
</dbReference>
<evidence type="ECO:0000313" key="6">
    <source>
        <dbReference type="Proteomes" id="UP001597453"/>
    </source>
</evidence>
<evidence type="ECO:0000313" key="5">
    <source>
        <dbReference type="EMBL" id="MFD2674513.1"/>
    </source>
</evidence>
<evidence type="ECO:0000256" key="1">
    <source>
        <dbReference type="SAM" id="MobiDB-lite"/>
    </source>
</evidence>
<keyword evidence="3" id="KW-0732">Signal</keyword>